<evidence type="ECO:0000259" key="8">
    <source>
        <dbReference type="PROSITE" id="PS50011"/>
    </source>
</evidence>
<keyword evidence="10" id="KW-1185">Reference proteome</keyword>
<evidence type="ECO:0000256" key="7">
    <source>
        <dbReference type="SAM" id="MobiDB-lite"/>
    </source>
</evidence>
<evidence type="ECO:0000313" key="9">
    <source>
        <dbReference type="EMBL" id="CAI2382598.1"/>
    </source>
</evidence>
<dbReference type="PROSITE" id="PS50011">
    <property type="entry name" value="PROTEIN_KINASE_DOM"/>
    <property type="match status" value="1"/>
</dbReference>
<evidence type="ECO:0000256" key="5">
    <source>
        <dbReference type="ARBA" id="ARBA00022840"/>
    </source>
</evidence>
<keyword evidence="6" id="KW-0175">Coiled coil</keyword>
<reference evidence="9" key="1">
    <citation type="submission" date="2023-07" db="EMBL/GenBank/DDBJ databases">
        <authorList>
            <consortium name="AG Swart"/>
            <person name="Singh M."/>
            <person name="Singh A."/>
            <person name="Seah K."/>
            <person name="Emmerich C."/>
        </authorList>
    </citation>
    <scope>NUCLEOTIDE SEQUENCE</scope>
    <source>
        <strain evidence="9">DP1</strain>
    </source>
</reference>
<dbReference type="PROSITE" id="PS00108">
    <property type="entry name" value="PROTEIN_KINASE_ST"/>
    <property type="match status" value="1"/>
</dbReference>
<gene>
    <name evidence="9" type="ORF">ECRASSUSDP1_LOCUS24076</name>
</gene>
<dbReference type="GO" id="GO:0005524">
    <property type="term" value="F:ATP binding"/>
    <property type="evidence" value="ECO:0007669"/>
    <property type="project" value="UniProtKB-KW"/>
</dbReference>
<dbReference type="InterPro" id="IPR000719">
    <property type="entry name" value="Prot_kinase_dom"/>
</dbReference>
<keyword evidence="5" id="KW-0067">ATP-binding</keyword>
<feature type="coiled-coil region" evidence="6">
    <location>
        <begin position="17"/>
        <end position="44"/>
    </location>
</feature>
<dbReference type="PRINTS" id="PR00109">
    <property type="entry name" value="TYRKINASE"/>
</dbReference>
<dbReference type="Gene3D" id="1.10.510.10">
    <property type="entry name" value="Transferase(Phosphotransferase) domain 1"/>
    <property type="match status" value="1"/>
</dbReference>
<keyword evidence="1" id="KW-0723">Serine/threonine-protein kinase</keyword>
<feature type="compositionally biased region" description="Acidic residues" evidence="7">
    <location>
        <begin position="464"/>
        <end position="477"/>
    </location>
</feature>
<dbReference type="CDD" id="cd06606">
    <property type="entry name" value="STKc_MAPKKK"/>
    <property type="match status" value="1"/>
</dbReference>
<keyword evidence="4" id="KW-0418">Kinase</keyword>
<feature type="domain" description="Protein kinase" evidence="8">
    <location>
        <begin position="1"/>
        <end position="243"/>
    </location>
</feature>
<dbReference type="SUPFAM" id="SSF56112">
    <property type="entry name" value="Protein kinase-like (PK-like)"/>
    <property type="match status" value="1"/>
</dbReference>
<dbReference type="Pfam" id="PF00069">
    <property type="entry name" value="Pkinase"/>
    <property type="match status" value="1"/>
</dbReference>
<keyword evidence="2" id="KW-0808">Transferase</keyword>
<dbReference type="EMBL" id="CAMPGE010024781">
    <property type="protein sequence ID" value="CAI2382598.1"/>
    <property type="molecule type" value="Genomic_DNA"/>
</dbReference>
<evidence type="ECO:0000256" key="3">
    <source>
        <dbReference type="ARBA" id="ARBA00022741"/>
    </source>
</evidence>
<dbReference type="GO" id="GO:0004674">
    <property type="term" value="F:protein serine/threonine kinase activity"/>
    <property type="evidence" value="ECO:0007669"/>
    <property type="project" value="UniProtKB-KW"/>
</dbReference>
<evidence type="ECO:0000256" key="4">
    <source>
        <dbReference type="ARBA" id="ARBA00022777"/>
    </source>
</evidence>
<protein>
    <recommendedName>
        <fullName evidence="8">Protein kinase domain-containing protein</fullName>
    </recommendedName>
</protein>
<dbReference type="PANTHER" id="PTHR11584:SF369">
    <property type="entry name" value="MITOGEN-ACTIVATED PROTEIN KINASE KINASE KINASE 19-RELATED"/>
    <property type="match status" value="1"/>
</dbReference>
<accession>A0AAD2D7S5</accession>
<dbReference type="InterPro" id="IPR008271">
    <property type="entry name" value="Ser/Thr_kinase_AS"/>
</dbReference>
<comment type="caution">
    <text evidence="9">The sequence shown here is derived from an EMBL/GenBank/DDBJ whole genome shotgun (WGS) entry which is preliminary data.</text>
</comment>
<sequence length="505" mass="58162">MKQLSLPEMPKIGEVDNKRADKIRENATKRLKEFQLELDCLSKLNHDKIVDYFGYQKQKDVLNIFLEYFGEGSLESLLNLYGKLREPVISNYTKQILQGLEYLHSNKIIHRDIKAGNILVKQGICKLTDFGASKEIFEKMGKQIDSFKGTPYWMAPEVITQKGYGRFADIWSLGCTVFEMLTGAPPWSDQNQFAVLFQIANESRAPDYPEDISDELRDFMDCCFKKEPTERCNVYELLHHPFILQDECDEDNNTILSNGLTIDDDKWLKESQNDIKESDQTSTLDLAPLKNYRANALLKPKAKPLISSQKIGIQMSLKQLEALYKLICLRNTSIMNELPQEEIKNIVETYKQVTNRDKLPIKSPEIRPRQSAFGKLVGIRTRKRQLSGKLIHSRMGDIQEESEDCGTPTPGKFQIEKSYTFGDNINKANIPTIEKSNAPRKLSQSEDVKIKNKEESKETSLNESDFDKDSEDEDDSLDIQSCTPEELESKRKKIEEQLKMYIKMH</sequence>
<dbReference type="Proteomes" id="UP001295684">
    <property type="component" value="Unassembled WGS sequence"/>
</dbReference>
<evidence type="ECO:0000313" key="10">
    <source>
        <dbReference type="Proteomes" id="UP001295684"/>
    </source>
</evidence>
<evidence type="ECO:0000256" key="6">
    <source>
        <dbReference type="SAM" id="Coils"/>
    </source>
</evidence>
<name>A0AAD2D7S5_EUPCR</name>
<feature type="compositionally biased region" description="Basic and acidic residues" evidence="7">
    <location>
        <begin position="443"/>
        <end position="460"/>
    </location>
</feature>
<dbReference type="AlphaFoldDB" id="A0AAD2D7S5"/>
<evidence type="ECO:0000256" key="1">
    <source>
        <dbReference type="ARBA" id="ARBA00022527"/>
    </source>
</evidence>
<feature type="region of interest" description="Disordered" evidence="7">
    <location>
        <begin position="393"/>
        <end position="413"/>
    </location>
</feature>
<dbReference type="PANTHER" id="PTHR11584">
    <property type="entry name" value="SERINE/THREONINE PROTEIN KINASE"/>
    <property type="match status" value="1"/>
</dbReference>
<organism evidence="9 10">
    <name type="scientific">Euplotes crassus</name>
    <dbReference type="NCBI Taxonomy" id="5936"/>
    <lineage>
        <taxon>Eukaryota</taxon>
        <taxon>Sar</taxon>
        <taxon>Alveolata</taxon>
        <taxon>Ciliophora</taxon>
        <taxon>Intramacronucleata</taxon>
        <taxon>Spirotrichea</taxon>
        <taxon>Hypotrichia</taxon>
        <taxon>Euplotida</taxon>
        <taxon>Euplotidae</taxon>
        <taxon>Moneuplotes</taxon>
    </lineage>
</organism>
<dbReference type="InterPro" id="IPR011009">
    <property type="entry name" value="Kinase-like_dom_sf"/>
</dbReference>
<keyword evidence="3" id="KW-0547">Nucleotide-binding</keyword>
<dbReference type="SMART" id="SM00220">
    <property type="entry name" value="S_TKc"/>
    <property type="match status" value="1"/>
</dbReference>
<evidence type="ECO:0000256" key="2">
    <source>
        <dbReference type="ARBA" id="ARBA00022679"/>
    </source>
</evidence>
<dbReference type="InterPro" id="IPR001245">
    <property type="entry name" value="Ser-Thr/Tyr_kinase_cat_dom"/>
</dbReference>
<feature type="region of interest" description="Disordered" evidence="7">
    <location>
        <begin position="430"/>
        <end position="491"/>
    </location>
</feature>
<proteinExistence type="predicted"/>